<dbReference type="GO" id="GO:0005811">
    <property type="term" value="C:lipid droplet"/>
    <property type="evidence" value="ECO:0007669"/>
    <property type="project" value="TreeGrafter"/>
</dbReference>
<dbReference type="SUPFAM" id="SSF51735">
    <property type="entry name" value="NAD(P)-binding Rossmann-fold domains"/>
    <property type="match status" value="1"/>
</dbReference>
<sequence>MAGTVIITGANGSLAVPAVHHLLTNFPSYTLILTVRDASGEDPNTRKLRDVLGQHPQADVSIRQLDLGMLASVHQFARRIATEVAEGHLPPVASIICNAYYWNLARPLELTGDGYEKTFQVTHLAHAALVLRLLGSFQQHGGRIVFFSSDATFPGQNSLEKIPPLIPDNLDFLVHPPPDEKNDNLAYGFHRYANAKLSVVMWAHALNRRLVKEPRFHNITAVIVNPGNLSDSRALRTNTPAMLRCMSSLVIRPFQPLLRMVDPTMRSSAEAGKDIALLATNTAHPSVRGYFTLLEKADSPKASLDEQKQDELWLQSARWIRLLSSTEEFILISIPVLEEHNIELICVVYIFRREDEDSTSVSTTLLRYRRVQTVIFPGLDSYAAVD</sequence>
<evidence type="ECO:0000313" key="2">
    <source>
        <dbReference type="Proteomes" id="UP000285146"/>
    </source>
</evidence>
<dbReference type="PANTHER" id="PTHR43647">
    <property type="entry name" value="DEHYDROGENASE"/>
    <property type="match status" value="1"/>
</dbReference>
<dbReference type="AlphaFoldDB" id="A0A423X076"/>
<dbReference type="PANTHER" id="PTHR43647:SF4">
    <property type="entry name" value="KETOREDUCTASE (KR) DOMAIN-CONTAINING PROTEIN"/>
    <property type="match status" value="1"/>
</dbReference>
<dbReference type="GO" id="GO:0005741">
    <property type="term" value="C:mitochondrial outer membrane"/>
    <property type="evidence" value="ECO:0007669"/>
    <property type="project" value="TreeGrafter"/>
</dbReference>
<keyword evidence="2" id="KW-1185">Reference proteome</keyword>
<dbReference type="Proteomes" id="UP000285146">
    <property type="component" value="Unassembled WGS sequence"/>
</dbReference>
<dbReference type="InterPro" id="IPR036291">
    <property type="entry name" value="NAD(P)-bd_dom_sf"/>
</dbReference>
<dbReference type="GO" id="GO:0005789">
    <property type="term" value="C:endoplasmic reticulum membrane"/>
    <property type="evidence" value="ECO:0007669"/>
    <property type="project" value="TreeGrafter"/>
</dbReference>
<proteinExistence type="predicted"/>
<dbReference type="STRING" id="1230097.A0A423X076"/>
<organism evidence="1 2">
    <name type="scientific">Cytospora leucostoma</name>
    <dbReference type="NCBI Taxonomy" id="1230097"/>
    <lineage>
        <taxon>Eukaryota</taxon>
        <taxon>Fungi</taxon>
        <taxon>Dikarya</taxon>
        <taxon>Ascomycota</taxon>
        <taxon>Pezizomycotina</taxon>
        <taxon>Sordariomycetes</taxon>
        <taxon>Sordariomycetidae</taxon>
        <taxon>Diaporthales</taxon>
        <taxon>Cytosporaceae</taxon>
        <taxon>Cytospora</taxon>
    </lineage>
</organism>
<dbReference type="OrthoDB" id="191139at2759"/>
<protein>
    <submittedName>
        <fullName evidence="1">Uncharacterized protein</fullName>
    </submittedName>
</protein>
<dbReference type="Gene3D" id="3.40.50.720">
    <property type="entry name" value="NAD(P)-binding Rossmann-like Domain"/>
    <property type="match status" value="1"/>
</dbReference>
<reference evidence="1 2" key="1">
    <citation type="submission" date="2015-09" db="EMBL/GenBank/DDBJ databases">
        <title>Host preference determinants of Valsa canker pathogens revealed by comparative genomics.</title>
        <authorList>
            <person name="Yin Z."/>
            <person name="Huang L."/>
        </authorList>
    </citation>
    <scope>NUCLEOTIDE SEQUENCE [LARGE SCALE GENOMIC DNA]</scope>
    <source>
        <strain evidence="1 2">SXYLt</strain>
    </source>
</reference>
<evidence type="ECO:0000313" key="1">
    <source>
        <dbReference type="EMBL" id="ROW09243.1"/>
    </source>
</evidence>
<accession>A0A423X076</accession>
<comment type="caution">
    <text evidence="1">The sequence shown here is derived from an EMBL/GenBank/DDBJ whole genome shotgun (WGS) entry which is preliminary data.</text>
</comment>
<dbReference type="EMBL" id="LKEB01000031">
    <property type="protein sequence ID" value="ROW09243.1"/>
    <property type="molecule type" value="Genomic_DNA"/>
</dbReference>
<dbReference type="InParanoid" id="A0A423X076"/>
<dbReference type="InterPro" id="IPR051593">
    <property type="entry name" value="Ergosterol_Biosynth_ERG27"/>
</dbReference>
<dbReference type="GO" id="GO:0000253">
    <property type="term" value="F:3-beta-hydroxysteroid 3-dehydrogenase (NADP+) activity"/>
    <property type="evidence" value="ECO:0007669"/>
    <property type="project" value="TreeGrafter"/>
</dbReference>
<gene>
    <name evidence="1" type="ORF">VPNG_05898</name>
</gene>
<name>A0A423X076_9PEZI</name>